<accession>A0ACB8SMU0</accession>
<reference evidence="1" key="2">
    <citation type="journal article" date="2022" name="New Phytol.">
        <title>Evolutionary transition to the ectomycorrhizal habit in the genomes of a hyperdiverse lineage of mushroom-forming fungi.</title>
        <authorList>
            <person name="Looney B."/>
            <person name="Miyauchi S."/>
            <person name="Morin E."/>
            <person name="Drula E."/>
            <person name="Courty P.E."/>
            <person name="Kohler A."/>
            <person name="Kuo A."/>
            <person name="LaButti K."/>
            <person name="Pangilinan J."/>
            <person name="Lipzen A."/>
            <person name="Riley R."/>
            <person name="Andreopoulos W."/>
            <person name="He G."/>
            <person name="Johnson J."/>
            <person name="Nolan M."/>
            <person name="Tritt A."/>
            <person name="Barry K.W."/>
            <person name="Grigoriev I.V."/>
            <person name="Nagy L.G."/>
            <person name="Hibbett D."/>
            <person name="Henrissat B."/>
            <person name="Matheny P.B."/>
            <person name="Labbe J."/>
            <person name="Martin F.M."/>
        </authorList>
    </citation>
    <scope>NUCLEOTIDE SEQUENCE</scope>
    <source>
        <strain evidence="1">HHB10654</strain>
    </source>
</reference>
<reference evidence="1" key="1">
    <citation type="submission" date="2021-03" db="EMBL/GenBank/DDBJ databases">
        <authorList>
            <consortium name="DOE Joint Genome Institute"/>
            <person name="Ahrendt S."/>
            <person name="Looney B.P."/>
            <person name="Miyauchi S."/>
            <person name="Morin E."/>
            <person name="Drula E."/>
            <person name="Courty P.E."/>
            <person name="Chicoki N."/>
            <person name="Fauchery L."/>
            <person name="Kohler A."/>
            <person name="Kuo A."/>
            <person name="Labutti K."/>
            <person name="Pangilinan J."/>
            <person name="Lipzen A."/>
            <person name="Riley R."/>
            <person name="Andreopoulos W."/>
            <person name="He G."/>
            <person name="Johnson J."/>
            <person name="Barry K.W."/>
            <person name="Grigoriev I.V."/>
            <person name="Nagy L."/>
            <person name="Hibbett D."/>
            <person name="Henrissat B."/>
            <person name="Matheny P.B."/>
            <person name="Labbe J."/>
            <person name="Martin F."/>
        </authorList>
    </citation>
    <scope>NUCLEOTIDE SEQUENCE</scope>
    <source>
        <strain evidence="1">HHB10654</strain>
    </source>
</reference>
<dbReference type="EMBL" id="MU277245">
    <property type="protein sequence ID" value="KAI0057562.1"/>
    <property type="molecule type" value="Genomic_DNA"/>
</dbReference>
<proteinExistence type="predicted"/>
<gene>
    <name evidence="1" type="ORF">BV25DRAFT_1830973</name>
</gene>
<comment type="caution">
    <text evidence="1">The sequence shown here is derived from an EMBL/GenBank/DDBJ whole genome shotgun (WGS) entry which is preliminary data.</text>
</comment>
<organism evidence="1 2">
    <name type="scientific">Artomyces pyxidatus</name>
    <dbReference type="NCBI Taxonomy" id="48021"/>
    <lineage>
        <taxon>Eukaryota</taxon>
        <taxon>Fungi</taxon>
        <taxon>Dikarya</taxon>
        <taxon>Basidiomycota</taxon>
        <taxon>Agaricomycotina</taxon>
        <taxon>Agaricomycetes</taxon>
        <taxon>Russulales</taxon>
        <taxon>Auriscalpiaceae</taxon>
        <taxon>Artomyces</taxon>
    </lineage>
</organism>
<name>A0ACB8SMU0_9AGAM</name>
<evidence type="ECO:0000313" key="1">
    <source>
        <dbReference type="EMBL" id="KAI0057562.1"/>
    </source>
</evidence>
<evidence type="ECO:0000313" key="2">
    <source>
        <dbReference type="Proteomes" id="UP000814140"/>
    </source>
</evidence>
<keyword evidence="2" id="KW-1185">Reference proteome</keyword>
<dbReference type="Proteomes" id="UP000814140">
    <property type="component" value="Unassembled WGS sequence"/>
</dbReference>
<protein>
    <submittedName>
        <fullName evidence="1">Uncharacterized protein</fullName>
    </submittedName>
</protein>
<sequence>MNKADILTKRGISVVLWAFEHLQCLQVIAKSMMHLAPRDAPEHYACIVYVDVDVLRVDPEAPATAKAVTFSPRISNFRCAPLSEIRAILDTISSRSVRTHAAIHAEIDKELAPSPDSTPLALVDLTNAHHVYEYGVHFLQGPIKEALKTAGWMEGASPHAGCREWVPELPAET</sequence>